<gene>
    <name evidence="1" type="ORF">B7C51_11300</name>
</gene>
<dbReference type="GO" id="GO:0042128">
    <property type="term" value="P:nitrate assimilation"/>
    <property type="evidence" value="ECO:0007669"/>
    <property type="project" value="TreeGrafter"/>
</dbReference>
<dbReference type="GeneID" id="64220938"/>
<proteinExistence type="predicted"/>
<dbReference type="InterPro" id="IPR020945">
    <property type="entry name" value="DMSO/NO3_reduct_chaperone"/>
</dbReference>
<name>A0A1U9YN81_9BACL</name>
<dbReference type="SUPFAM" id="SSF89155">
    <property type="entry name" value="TorD-like"/>
    <property type="match status" value="1"/>
</dbReference>
<dbReference type="EMBL" id="CP020557">
    <property type="protein sequence ID" value="ARF68271.1"/>
    <property type="molecule type" value="Genomic_DNA"/>
</dbReference>
<organism evidence="1 2">
    <name type="scientific">Paenibacillus larvae subsp. pulvifaciens</name>
    <dbReference type="NCBI Taxonomy" id="1477"/>
    <lineage>
        <taxon>Bacteria</taxon>
        <taxon>Bacillati</taxon>
        <taxon>Bacillota</taxon>
        <taxon>Bacilli</taxon>
        <taxon>Bacillales</taxon>
        <taxon>Paenibacillaceae</taxon>
        <taxon>Paenibacillus</taxon>
    </lineage>
</organism>
<dbReference type="NCBIfam" id="TIGR00684">
    <property type="entry name" value="narJ"/>
    <property type="match status" value="1"/>
</dbReference>
<dbReference type="InterPro" id="IPR003765">
    <property type="entry name" value="NO3_reductase_chaperone_NarJ"/>
</dbReference>
<dbReference type="RefSeq" id="WP_024095493.1">
    <property type="nucleotide sequence ID" value="NZ_CP019794.1"/>
</dbReference>
<dbReference type="GO" id="GO:0016530">
    <property type="term" value="F:metallochaperone activity"/>
    <property type="evidence" value="ECO:0007669"/>
    <property type="project" value="TreeGrafter"/>
</dbReference>
<dbReference type="PANTHER" id="PTHR43680">
    <property type="entry name" value="NITRATE REDUCTASE MOLYBDENUM COFACTOR ASSEMBLY CHAPERONE"/>
    <property type="match status" value="1"/>
</dbReference>
<dbReference type="GO" id="GO:0051131">
    <property type="term" value="P:chaperone-mediated protein complex assembly"/>
    <property type="evidence" value="ECO:0007669"/>
    <property type="project" value="InterPro"/>
</dbReference>
<dbReference type="Proteomes" id="UP000192727">
    <property type="component" value="Chromosome"/>
</dbReference>
<dbReference type="GO" id="GO:0051082">
    <property type="term" value="F:unfolded protein binding"/>
    <property type="evidence" value="ECO:0007669"/>
    <property type="project" value="InterPro"/>
</dbReference>
<accession>A0A1U9YN81</accession>
<dbReference type="InterPro" id="IPR036411">
    <property type="entry name" value="TorD-like_sf"/>
</dbReference>
<dbReference type="Pfam" id="PF02613">
    <property type="entry name" value="Nitrate_red_del"/>
    <property type="match status" value="1"/>
</dbReference>
<evidence type="ECO:0000313" key="2">
    <source>
        <dbReference type="Proteomes" id="UP000192727"/>
    </source>
</evidence>
<dbReference type="AlphaFoldDB" id="A0A1U9YN81"/>
<sequence length="193" mass="22065">MHTDSIRSTFQLASLLLQYPGDRFQHEAEDHFREWLDIQEEEGTGALCRGTEAHFRSFLQALRLENKQAWADRYVKTFDFNKKSNMYLTYAELGEQRERGAVLLNLQQAYLDAGLLMADDELPDYLPLMLEFACASYQEGCALLLQYEPAIQGIRDELNRMESPYTSVFDALLATLEQIRLSAGDTPPGGEQL</sequence>
<evidence type="ECO:0000313" key="1">
    <source>
        <dbReference type="EMBL" id="ARF68271.1"/>
    </source>
</evidence>
<dbReference type="PANTHER" id="PTHR43680:SF2">
    <property type="entry name" value="NITRATE REDUCTASE MOLYBDENUM COFACTOR ASSEMBLY CHAPERONE NARJ"/>
    <property type="match status" value="1"/>
</dbReference>
<protein>
    <submittedName>
        <fullName evidence="1">Nitrate reductase molybdenum cofactor assembly chaperone</fullName>
    </submittedName>
</protein>
<reference evidence="1 2" key="1">
    <citation type="submission" date="2017-03" db="EMBL/GenBank/DDBJ databases">
        <title>Paenibacillus larvae genome sequencing.</title>
        <authorList>
            <person name="Dingman D.W."/>
        </authorList>
    </citation>
    <scope>NUCLEOTIDE SEQUENCE [LARGE SCALE GENOMIC DNA]</scope>
    <source>
        <strain evidence="1 2">SAG 10367</strain>
    </source>
</reference>